<comment type="caution">
    <text evidence="2">The sequence shown here is derived from an EMBL/GenBank/DDBJ whole genome shotgun (WGS) entry which is preliminary data.</text>
</comment>
<feature type="compositionally biased region" description="Basic and acidic residues" evidence="1">
    <location>
        <begin position="963"/>
        <end position="974"/>
    </location>
</feature>
<feature type="compositionally biased region" description="Gly residues" evidence="1">
    <location>
        <begin position="631"/>
        <end position="659"/>
    </location>
</feature>
<organism evidence="2 3">
    <name type="scientific">Zalerion maritima</name>
    <dbReference type="NCBI Taxonomy" id="339359"/>
    <lineage>
        <taxon>Eukaryota</taxon>
        <taxon>Fungi</taxon>
        <taxon>Dikarya</taxon>
        <taxon>Ascomycota</taxon>
        <taxon>Pezizomycotina</taxon>
        <taxon>Sordariomycetes</taxon>
        <taxon>Lulworthiomycetidae</taxon>
        <taxon>Lulworthiales</taxon>
        <taxon>Lulworthiaceae</taxon>
        <taxon>Zalerion</taxon>
    </lineage>
</organism>
<feature type="compositionally biased region" description="Acidic residues" evidence="1">
    <location>
        <begin position="881"/>
        <end position="899"/>
    </location>
</feature>
<feature type="compositionally biased region" description="Basic residues" evidence="1">
    <location>
        <begin position="940"/>
        <end position="954"/>
    </location>
</feature>
<feature type="compositionally biased region" description="Basic and acidic residues" evidence="1">
    <location>
        <begin position="924"/>
        <end position="939"/>
    </location>
</feature>
<gene>
    <name evidence="2" type="ORF">MKZ38_008112</name>
</gene>
<feature type="compositionally biased region" description="Gly residues" evidence="1">
    <location>
        <begin position="773"/>
        <end position="783"/>
    </location>
</feature>
<proteinExistence type="predicted"/>
<dbReference type="Proteomes" id="UP001201980">
    <property type="component" value="Unassembled WGS sequence"/>
</dbReference>
<feature type="region of interest" description="Disordered" evidence="1">
    <location>
        <begin position="723"/>
        <end position="997"/>
    </location>
</feature>
<feature type="region of interest" description="Disordered" evidence="1">
    <location>
        <begin position="608"/>
        <end position="701"/>
    </location>
</feature>
<sequence length="1125" mass="122751">MTSTNQGGVGNPPPPLPFVFPPRGCSQEELPSGFQVRSGSEVYHIATNTLAGTINSQRQYAPDSWSNLILKRHEEYQHAQKLAAAAATRQEEVDQDNQRAAFRRKELLSLGLDTEQQVAFEHTGRAPGTSDSDPAGQPTIAVTAPESLLDDGSSPWNVDTEGPSNPWLAKSLHATDPPKKYPPPELLGPERDLNHTTPDSLKRTDKHYMLFAPGAATRGVNTHPALIQQALVKETPFRNDNYDYNPFRLVAGDIDISGMANYEGKLLMSELQTQFNKMHSELLDMRSGVSSKGNTSNTSQTGYGGTCTETNCQHALALSKILLEAPYDSSLPSGAPPPSDMPDPPWERFLRTEPAIQQDWANILISLMFVRFRALNNMSGYTSRHDLRRYLRLNTSSVTNPTAAAPDLGAEFHINDKFEHLNSSVLHGSCIRYDALWSTLLWEVLLRTKGWLPLLSRAQIKSHVDSVFYTIYHIPANEVLGMMSVSSPEVYSPYLTFLENTVSAFVRQAERYPETLATQASFDLREMYAQVAERLSTCVRKGRITRNTSHMDPLDKQYLDGKILAMDRLAQETMDLWNGEFYHERALKGLVRNLPSHPKHMPPYLFPKPGDRLPDQGVKIGGFPYVPGQDPLGGGGGGGGGGAGGPGGGISRGRRGGASQGRRSMTASAGTTHGQQQRHQPRQPLHDWRTPGGRSGFNRRQSVPYGLNWQSLRVGDISAIGPNNNNNNNNAAITYGGGQYPQDRTQGQGPGQTQQQQHVPNFTPAAFPPLPGTGTGTGTGAGAPGTSFPSTQDLGASLPAISPPCPTRTVAGPAGNHRPAIARVRGNTGVPPPPSPLRLGTYIPATLLIPTTGGGGTSPAPSPTTPLNTNAHATFPPVGDKEEEEEEEEEEEKEEEEEGGTTPCPPPPETQSTPSPAGVVDLPEECRDKVEEGLRVDQQHRHRHKHRDRDKARGKVLLPVHPPGREEDSRGSRQEEEEEEEEEETDQEEEEEEEKVFPRVEGCGVEGLPLEGALGEVVVEGQEEEEEEEEVEVPARMLRGSALISKREEMAKRSMGLGGVGMSVNTDMKMKVRVFTVKKKENAAKYTSMMVIKTEIMVMVMVMVMDIILESGGAVGMSQDTEGGN</sequence>
<feature type="compositionally biased region" description="Low complexity" evidence="1">
    <location>
        <begin position="745"/>
        <end position="765"/>
    </location>
</feature>
<feature type="region of interest" description="Disordered" evidence="1">
    <location>
        <begin position="147"/>
        <end position="201"/>
    </location>
</feature>
<reference evidence="2" key="1">
    <citation type="submission" date="2022-07" db="EMBL/GenBank/DDBJ databases">
        <title>Draft genome sequence of Zalerion maritima ATCC 34329, a (micro)plastics degrading marine fungus.</title>
        <authorList>
            <person name="Paco A."/>
            <person name="Goncalves M.F.M."/>
            <person name="Rocha-Santos T.A.P."/>
            <person name="Alves A."/>
        </authorList>
    </citation>
    <scope>NUCLEOTIDE SEQUENCE</scope>
    <source>
        <strain evidence="2">ATCC 34329</strain>
    </source>
</reference>
<evidence type="ECO:0000313" key="2">
    <source>
        <dbReference type="EMBL" id="KAJ2904439.1"/>
    </source>
</evidence>
<accession>A0AAD5WVA8</accession>
<keyword evidence="3" id="KW-1185">Reference proteome</keyword>
<evidence type="ECO:0000313" key="3">
    <source>
        <dbReference type="Proteomes" id="UP001201980"/>
    </source>
</evidence>
<dbReference type="AlphaFoldDB" id="A0AAD5WVA8"/>
<feature type="compositionally biased region" description="Basic and acidic residues" evidence="1">
    <location>
        <begin position="188"/>
        <end position="201"/>
    </location>
</feature>
<name>A0AAD5WVA8_9PEZI</name>
<evidence type="ECO:0000256" key="1">
    <source>
        <dbReference type="SAM" id="MobiDB-lite"/>
    </source>
</evidence>
<feature type="compositionally biased region" description="Acidic residues" evidence="1">
    <location>
        <begin position="975"/>
        <end position="994"/>
    </location>
</feature>
<dbReference type="EMBL" id="JAKWBI020000054">
    <property type="protein sequence ID" value="KAJ2904439.1"/>
    <property type="molecule type" value="Genomic_DNA"/>
</dbReference>
<protein>
    <submittedName>
        <fullName evidence="2">Uncharacterized protein</fullName>
    </submittedName>
</protein>